<proteinExistence type="predicted"/>
<dbReference type="SMART" id="SM00332">
    <property type="entry name" value="PP2Cc"/>
    <property type="match status" value="1"/>
</dbReference>
<dbReference type="InterPro" id="IPR015655">
    <property type="entry name" value="PP2C"/>
</dbReference>
<feature type="domain" description="PPM-type phosphatase" evidence="1">
    <location>
        <begin position="47"/>
        <end position="411"/>
    </location>
</feature>
<evidence type="ECO:0000313" key="2">
    <source>
        <dbReference type="EMBL" id="KAK4138925.1"/>
    </source>
</evidence>
<dbReference type="InterPro" id="IPR036457">
    <property type="entry name" value="PPM-type-like_dom_sf"/>
</dbReference>
<keyword evidence="3" id="KW-1185">Reference proteome</keyword>
<evidence type="ECO:0000313" key="3">
    <source>
        <dbReference type="Proteomes" id="UP001304895"/>
    </source>
</evidence>
<dbReference type="CDD" id="cd00143">
    <property type="entry name" value="PP2Cc"/>
    <property type="match status" value="1"/>
</dbReference>
<reference evidence="2" key="1">
    <citation type="journal article" date="2023" name="Mol. Phylogenet. Evol.">
        <title>Genome-scale phylogeny and comparative genomics of the fungal order Sordariales.</title>
        <authorList>
            <person name="Hensen N."/>
            <person name="Bonometti L."/>
            <person name="Westerberg I."/>
            <person name="Brannstrom I.O."/>
            <person name="Guillou S."/>
            <person name="Cros-Aarteil S."/>
            <person name="Calhoun S."/>
            <person name="Haridas S."/>
            <person name="Kuo A."/>
            <person name="Mondo S."/>
            <person name="Pangilinan J."/>
            <person name="Riley R."/>
            <person name="LaButti K."/>
            <person name="Andreopoulos B."/>
            <person name="Lipzen A."/>
            <person name="Chen C."/>
            <person name="Yan M."/>
            <person name="Daum C."/>
            <person name="Ng V."/>
            <person name="Clum A."/>
            <person name="Steindorff A."/>
            <person name="Ohm R.A."/>
            <person name="Martin F."/>
            <person name="Silar P."/>
            <person name="Natvig D.O."/>
            <person name="Lalanne C."/>
            <person name="Gautier V."/>
            <person name="Ament-Velasquez S.L."/>
            <person name="Kruys A."/>
            <person name="Hutchinson M.I."/>
            <person name="Powell A.J."/>
            <person name="Barry K."/>
            <person name="Miller A.N."/>
            <person name="Grigoriev I.V."/>
            <person name="Debuchy R."/>
            <person name="Gladieux P."/>
            <person name="Hiltunen Thoren M."/>
            <person name="Johannesson H."/>
        </authorList>
    </citation>
    <scope>NUCLEOTIDE SEQUENCE</scope>
    <source>
        <strain evidence="2">CBS 123565</strain>
    </source>
</reference>
<dbReference type="EMBL" id="MU853401">
    <property type="protein sequence ID" value="KAK4138925.1"/>
    <property type="molecule type" value="Genomic_DNA"/>
</dbReference>
<dbReference type="GO" id="GO:0004741">
    <property type="term" value="F:[pyruvate dehydrogenase (acetyl-transferring)]-phosphatase activity"/>
    <property type="evidence" value="ECO:0007669"/>
    <property type="project" value="TreeGrafter"/>
</dbReference>
<dbReference type="AlphaFoldDB" id="A0AAN6UU10"/>
<reference evidence="2" key="2">
    <citation type="submission" date="2023-05" db="EMBL/GenBank/DDBJ databases">
        <authorList>
            <consortium name="Lawrence Berkeley National Laboratory"/>
            <person name="Steindorff A."/>
            <person name="Hensen N."/>
            <person name="Bonometti L."/>
            <person name="Westerberg I."/>
            <person name="Brannstrom I.O."/>
            <person name="Guillou S."/>
            <person name="Cros-Aarteil S."/>
            <person name="Calhoun S."/>
            <person name="Haridas S."/>
            <person name="Kuo A."/>
            <person name="Mondo S."/>
            <person name="Pangilinan J."/>
            <person name="Riley R."/>
            <person name="Labutti K."/>
            <person name="Andreopoulos B."/>
            <person name="Lipzen A."/>
            <person name="Chen C."/>
            <person name="Yanf M."/>
            <person name="Daum C."/>
            <person name="Ng V."/>
            <person name="Clum A."/>
            <person name="Ohm R."/>
            <person name="Martin F."/>
            <person name="Silar P."/>
            <person name="Natvig D."/>
            <person name="Lalanne C."/>
            <person name="Gautier V."/>
            <person name="Ament-Velasquez S.L."/>
            <person name="Kruys A."/>
            <person name="Hutchinson M.I."/>
            <person name="Powell A.J."/>
            <person name="Barry K."/>
            <person name="Miller A.N."/>
            <person name="Grigoriev I.V."/>
            <person name="Debuchy R."/>
            <person name="Gladieux P."/>
            <person name="Thoren M.H."/>
            <person name="Johannesson H."/>
        </authorList>
    </citation>
    <scope>NUCLEOTIDE SEQUENCE</scope>
    <source>
        <strain evidence="2">CBS 123565</strain>
    </source>
</reference>
<comment type="caution">
    <text evidence="2">The sequence shown here is derived from an EMBL/GenBank/DDBJ whole genome shotgun (WGS) entry which is preliminary data.</text>
</comment>
<dbReference type="PANTHER" id="PTHR13832">
    <property type="entry name" value="PROTEIN PHOSPHATASE 2C"/>
    <property type="match status" value="1"/>
</dbReference>
<gene>
    <name evidence="2" type="ORF">BT67DRAFT_343307</name>
</gene>
<dbReference type="PANTHER" id="PTHR13832:SF792">
    <property type="entry name" value="GM14286P"/>
    <property type="match status" value="1"/>
</dbReference>
<name>A0AAN6UU10_9PEZI</name>
<dbReference type="Gene3D" id="3.60.40.10">
    <property type="entry name" value="PPM-type phosphatase domain"/>
    <property type="match status" value="1"/>
</dbReference>
<dbReference type="SUPFAM" id="SSF81606">
    <property type="entry name" value="PP2C-like"/>
    <property type="match status" value="1"/>
</dbReference>
<dbReference type="GO" id="GO:0005739">
    <property type="term" value="C:mitochondrion"/>
    <property type="evidence" value="ECO:0007669"/>
    <property type="project" value="TreeGrafter"/>
</dbReference>
<dbReference type="InterPro" id="IPR001932">
    <property type="entry name" value="PPM-type_phosphatase-like_dom"/>
</dbReference>
<organism evidence="2 3">
    <name type="scientific">Trichocladium antarcticum</name>
    <dbReference type="NCBI Taxonomy" id="1450529"/>
    <lineage>
        <taxon>Eukaryota</taxon>
        <taxon>Fungi</taxon>
        <taxon>Dikarya</taxon>
        <taxon>Ascomycota</taxon>
        <taxon>Pezizomycotina</taxon>
        <taxon>Sordariomycetes</taxon>
        <taxon>Sordariomycetidae</taxon>
        <taxon>Sordariales</taxon>
        <taxon>Chaetomiaceae</taxon>
        <taxon>Trichocladium</taxon>
    </lineage>
</organism>
<protein>
    <submittedName>
        <fullName evidence="2">Protein serine/threonine phosphatase 2C</fullName>
    </submittedName>
</protein>
<dbReference type="PROSITE" id="PS51746">
    <property type="entry name" value="PPM_2"/>
    <property type="match status" value="1"/>
</dbReference>
<dbReference type="Pfam" id="PF00481">
    <property type="entry name" value="PP2C"/>
    <property type="match status" value="1"/>
</dbReference>
<feature type="non-terminal residue" evidence="2">
    <location>
        <position position="411"/>
    </location>
</feature>
<accession>A0AAN6UU10</accession>
<dbReference type="Proteomes" id="UP001304895">
    <property type="component" value="Unassembled WGS sequence"/>
</dbReference>
<feature type="non-terminal residue" evidence="2">
    <location>
        <position position="1"/>
    </location>
</feature>
<evidence type="ECO:0000259" key="1">
    <source>
        <dbReference type="PROSITE" id="PS51746"/>
    </source>
</evidence>
<sequence length="411" mass="44732">PSASPPAVDRLLSQHAYSCRVPAVPGVARYDGAQLPANSPCEDRVVHGRFASPRADDGRGGGGDWMAWGLFDGHAGPQTAEVLERELLSFVRRELVEEGEAAAAAAAPAPEGLGTEAVRRAVGRGFVALDGAIVGTAAETAREGGQALEEKVRRLMPAYAGSCALLSLYDPVESTLHVACTGDSRAVMGRRRADGTWEAVALSVDQTGANPDEVARLRREHPGEDKIVDGSEKRVLGLMVSRAFGDGRWKWPLDLQADLKQRFYGPSPLAPKYPVQTPPYLTAEPVVTATRMDPATPSFLIMATDGMWDSLSNQQAVDLVARWMDADAAEKTRYRMEDADYEPFDFGRFRDGVDWRFVEARTTVQDNNAAVHLMRNSLGGNHQELIAGRLAYSPPFARRVRDDITVQVVFF</sequence>